<evidence type="ECO:0000256" key="1">
    <source>
        <dbReference type="SAM" id="MobiDB-lite"/>
    </source>
</evidence>
<organism evidence="3">
    <name type="scientific">Graphocephala atropunctata</name>
    <dbReference type="NCBI Taxonomy" id="36148"/>
    <lineage>
        <taxon>Eukaryota</taxon>
        <taxon>Metazoa</taxon>
        <taxon>Ecdysozoa</taxon>
        <taxon>Arthropoda</taxon>
        <taxon>Hexapoda</taxon>
        <taxon>Insecta</taxon>
        <taxon>Pterygota</taxon>
        <taxon>Neoptera</taxon>
        <taxon>Paraneoptera</taxon>
        <taxon>Hemiptera</taxon>
        <taxon>Auchenorrhyncha</taxon>
        <taxon>Membracoidea</taxon>
        <taxon>Cicadellidae</taxon>
        <taxon>Cicadellinae</taxon>
        <taxon>Cicadellini</taxon>
        <taxon>Graphocephala</taxon>
    </lineage>
</organism>
<dbReference type="Pfam" id="PF09607">
    <property type="entry name" value="BrkDBD"/>
    <property type="match status" value="1"/>
</dbReference>
<protein>
    <recommendedName>
        <fullName evidence="2">Brinker DNA-binding domain-containing protein</fullName>
    </recommendedName>
</protein>
<feature type="compositionally biased region" description="Acidic residues" evidence="1">
    <location>
        <begin position="39"/>
        <end position="56"/>
    </location>
</feature>
<accession>A0A1B6MSY3</accession>
<dbReference type="AlphaFoldDB" id="A0A1B6MSY3"/>
<gene>
    <name evidence="3" type="ORF">g.53060</name>
</gene>
<dbReference type="Gene3D" id="1.10.10.60">
    <property type="entry name" value="Homeodomain-like"/>
    <property type="match status" value="1"/>
</dbReference>
<dbReference type="EMBL" id="GEBQ01000978">
    <property type="protein sequence ID" value="JAT38999.1"/>
    <property type="molecule type" value="Transcribed_RNA"/>
</dbReference>
<name>A0A1B6MSY3_9HEMI</name>
<reference evidence="3" key="1">
    <citation type="submission" date="2015-11" db="EMBL/GenBank/DDBJ databases">
        <title>De novo transcriptome assembly of four potential Pierce s Disease insect vectors from Arizona vineyards.</title>
        <authorList>
            <person name="Tassone E.E."/>
        </authorList>
    </citation>
    <scope>NUCLEOTIDE SEQUENCE</scope>
</reference>
<feature type="non-terminal residue" evidence="3">
    <location>
        <position position="1"/>
    </location>
</feature>
<feature type="domain" description="Brinker DNA-binding" evidence="2">
    <location>
        <begin position="77"/>
        <end position="129"/>
    </location>
</feature>
<evidence type="ECO:0000313" key="3">
    <source>
        <dbReference type="EMBL" id="JAT38999.1"/>
    </source>
</evidence>
<feature type="region of interest" description="Disordered" evidence="1">
    <location>
        <begin position="1"/>
        <end position="59"/>
    </location>
</feature>
<proteinExistence type="predicted"/>
<evidence type="ECO:0000259" key="2">
    <source>
        <dbReference type="Pfam" id="PF09607"/>
    </source>
</evidence>
<dbReference type="InterPro" id="IPR018586">
    <property type="entry name" value="Brinker_DNA-bd"/>
</dbReference>
<sequence>LNLSSARQRDDSARAEIGVAGCLPTPSSPSPSPQSSVSDTEEINVDGDSGSDDEVSSIDSYDRSDQALDFTCAALSKRRFYSTSFKLQVLDAFYYDKTCHGNQRAIARKFGIHRRQVQKWLKLEDSLRSELSEDCLDLTCKKRKAEEDYSDIKSKRVSPGCCTTLCCDERIEVTSSCQETALCLVKPRTPQEVSSTMDLYTYQTSPPLCYLSPTELPTYDPHYLPCWSTPFYPSYPIEHVPKWFSHDYSESSIKVYGMYR</sequence>